<name>A0A9Q0SHI0_SALVM</name>
<feature type="region of interest" description="Disordered" evidence="1">
    <location>
        <begin position="120"/>
        <end position="159"/>
    </location>
</feature>
<dbReference type="EMBL" id="JAPFFL010000015">
    <property type="protein sequence ID" value="KAJ6677015.1"/>
    <property type="molecule type" value="Genomic_DNA"/>
</dbReference>
<accession>A0A9Q0SHI0</accession>
<evidence type="ECO:0000313" key="3">
    <source>
        <dbReference type="Proteomes" id="UP001151529"/>
    </source>
</evidence>
<dbReference type="Proteomes" id="UP001151529">
    <property type="component" value="Chromosome 15Z"/>
</dbReference>
<keyword evidence="3" id="KW-1185">Reference proteome</keyword>
<reference evidence="2" key="2">
    <citation type="journal article" date="2023" name="Int. J. Mol. Sci.">
        <title>De Novo Assembly and Annotation of 11 Diverse Shrub Willow (Salix) Genomes Reveals Novel Gene Organization in Sex-Linked Regions.</title>
        <authorList>
            <person name="Hyden B."/>
            <person name="Feng K."/>
            <person name="Yates T.B."/>
            <person name="Jawdy S."/>
            <person name="Cereghino C."/>
            <person name="Smart L.B."/>
            <person name="Muchero W."/>
        </authorList>
    </citation>
    <scope>NUCLEOTIDE SEQUENCE [LARGE SCALE GENOMIC DNA]</scope>
    <source>
        <tissue evidence="2">Shoot tip</tissue>
    </source>
</reference>
<protein>
    <submittedName>
        <fullName evidence="2">Uncharacterized protein</fullName>
    </submittedName>
</protein>
<proteinExistence type="predicted"/>
<sequence>MISIGSHFLFFTRQQSVHALAFILPSFCLGSERFVPITGISLSELSKKDSVSSPHGAEFEAGQGDLKGVLSQVSRISMAESGDVAMPETARTFELLMDREFAASAVERQVAAKTPGNLLAKMETPTPVPHATRPRIPGAGDDGVVDAAETRRPTSAAME</sequence>
<organism evidence="2 3">
    <name type="scientific">Salix viminalis</name>
    <name type="common">Common osier</name>
    <name type="synonym">Basket willow</name>
    <dbReference type="NCBI Taxonomy" id="40686"/>
    <lineage>
        <taxon>Eukaryota</taxon>
        <taxon>Viridiplantae</taxon>
        <taxon>Streptophyta</taxon>
        <taxon>Embryophyta</taxon>
        <taxon>Tracheophyta</taxon>
        <taxon>Spermatophyta</taxon>
        <taxon>Magnoliopsida</taxon>
        <taxon>eudicotyledons</taxon>
        <taxon>Gunneridae</taxon>
        <taxon>Pentapetalae</taxon>
        <taxon>rosids</taxon>
        <taxon>fabids</taxon>
        <taxon>Malpighiales</taxon>
        <taxon>Salicaceae</taxon>
        <taxon>Saliceae</taxon>
        <taxon>Salix</taxon>
    </lineage>
</organism>
<gene>
    <name evidence="2" type="ORF">OIU85_010219</name>
</gene>
<dbReference type="OrthoDB" id="1729580at2759"/>
<dbReference type="AlphaFoldDB" id="A0A9Q0SHI0"/>
<comment type="caution">
    <text evidence="2">The sequence shown here is derived from an EMBL/GenBank/DDBJ whole genome shotgun (WGS) entry which is preliminary data.</text>
</comment>
<evidence type="ECO:0000313" key="2">
    <source>
        <dbReference type="EMBL" id="KAJ6677015.1"/>
    </source>
</evidence>
<evidence type="ECO:0000256" key="1">
    <source>
        <dbReference type="SAM" id="MobiDB-lite"/>
    </source>
</evidence>
<reference evidence="2" key="1">
    <citation type="submission" date="2022-11" db="EMBL/GenBank/DDBJ databases">
        <authorList>
            <person name="Hyden B.L."/>
            <person name="Feng K."/>
            <person name="Yates T."/>
            <person name="Jawdy S."/>
            <person name="Smart L.B."/>
            <person name="Muchero W."/>
        </authorList>
    </citation>
    <scope>NUCLEOTIDE SEQUENCE</scope>
    <source>
        <tissue evidence="2">Shoot tip</tissue>
    </source>
</reference>